<gene>
    <name evidence="2" type="ORF">ACFYQT_06310</name>
</gene>
<organism evidence="2 3">
    <name type="scientific">Streptomyces tibetensis</name>
    <dbReference type="NCBI Taxonomy" id="2382123"/>
    <lineage>
        <taxon>Bacteria</taxon>
        <taxon>Bacillati</taxon>
        <taxon>Actinomycetota</taxon>
        <taxon>Actinomycetes</taxon>
        <taxon>Kitasatosporales</taxon>
        <taxon>Streptomycetaceae</taxon>
        <taxon>Streptomyces</taxon>
    </lineage>
</organism>
<accession>A0ABW6MU12</accession>
<protein>
    <submittedName>
        <fullName evidence="2">Uncharacterized protein</fullName>
    </submittedName>
</protein>
<name>A0ABW6MU12_9ACTN</name>
<dbReference type="RefSeq" id="WP_389825835.1">
    <property type="nucleotide sequence ID" value="NZ_JBIAJP010000001.1"/>
</dbReference>
<feature type="compositionally biased region" description="Low complexity" evidence="1">
    <location>
        <begin position="28"/>
        <end position="40"/>
    </location>
</feature>
<keyword evidence="3" id="KW-1185">Reference proteome</keyword>
<feature type="region of interest" description="Disordered" evidence="1">
    <location>
        <begin position="28"/>
        <end position="51"/>
    </location>
</feature>
<reference evidence="2 3" key="1">
    <citation type="submission" date="2024-10" db="EMBL/GenBank/DDBJ databases">
        <title>The Natural Products Discovery Center: Release of the First 8490 Sequenced Strains for Exploring Actinobacteria Biosynthetic Diversity.</title>
        <authorList>
            <person name="Kalkreuter E."/>
            <person name="Kautsar S.A."/>
            <person name="Yang D."/>
            <person name="Bader C.D."/>
            <person name="Teijaro C.N."/>
            <person name="Fluegel L."/>
            <person name="Davis C.M."/>
            <person name="Simpson J.R."/>
            <person name="Lauterbach L."/>
            <person name="Steele A.D."/>
            <person name="Gui C."/>
            <person name="Meng S."/>
            <person name="Li G."/>
            <person name="Viehrig K."/>
            <person name="Ye F."/>
            <person name="Su P."/>
            <person name="Kiefer A.F."/>
            <person name="Nichols A."/>
            <person name="Cepeda A.J."/>
            <person name="Yan W."/>
            <person name="Fan B."/>
            <person name="Jiang Y."/>
            <person name="Adhikari A."/>
            <person name="Zheng C.-J."/>
            <person name="Schuster L."/>
            <person name="Cowan T.M."/>
            <person name="Smanski M.J."/>
            <person name="Chevrette M.G."/>
            <person name="De Carvalho L.P.S."/>
            <person name="Shen B."/>
        </authorList>
    </citation>
    <scope>NUCLEOTIDE SEQUENCE [LARGE SCALE GENOMIC DNA]</scope>
    <source>
        <strain evidence="2 3">NPDC005497</strain>
    </source>
</reference>
<evidence type="ECO:0000256" key="1">
    <source>
        <dbReference type="SAM" id="MobiDB-lite"/>
    </source>
</evidence>
<proteinExistence type="predicted"/>
<evidence type="ECO:0000313" key="3">
    <source>
        <dbReference type="Proteomes" id="UP001601422"/>
    </source>
</evidence>
<comment type="caution">
    <text evidence="2">The sequence shown here is derived from an EMBL/GenBank/DDBJ whole genome shotgun (WGS) entry which is preliminary data.</text>
</comment>
<evidence type="ECO:0000313" key="2">
    <source>
        <dbReference type="EMBL" id="MFF0003055.1"/>
    </source>
</evidence>
<sequence>MNDEAPGPDHVAAKVGQQPADLAGLAALADGPVGPVGPVGRDQPTTASAAR</sequence>
<dbReference type="Proteomes" id="UP001601422">
    <property type="component" value="Unassembled WGS sequence"/>
</dbReference>
<dbReference type="EMBL" id="JBIAJP010000001">
    <property type="protein sequence ID" value="MFF0003055.1"/>
    <property type="molecule type" value="Genomic_DNA"/>
</dbReference>